<name>A0A178M7X2_9CHLR</name>
<proteinExistence type="predicted"/>
<evidence type="ECO:0000256" key="1">
    <source>
        <dbReference type="ARBA" id="ARBA00022829"/>
    </source>
</evidence>
<dbReference type="Pfam" id="PF02616">
    <property type="entry name" value="SMC_ScpA"/>
    <property type="match status" value="2"/>
</dbReference>
<reference evidence="3 4" key="1">
    <citation type="submission" date="2016-04" db="EMBL/GenBank/DDBJ databases">
        <title>Chloroflexus islandicus sp. nov., a thermophilic filamentous anoxygenic phototrophic bacterium from geyser Strokkur (Iceland).</title>
        <authorList>
            <person name="Gaisin V.A."/>
            <person name="Kalashnikov A.M."/>
            <person name="Sukhacheva M.V."/>
            <person name="Grouzdev D.S."/>
            <person name="Ivanov T.M."/>
            <person name="Kuznetsov B."/>
            <person name="Gorlenko V.M."/>
        </authorList>
    </citation>
    <scope>NUCLEOTIDE SEQUENCE [LARGE SCALE GENOMIC DNA]</scope>
    <source>
        <strain evidence="4">isl-2</strain>
    </source>
</reference>
<comment type="caution">
    <text evidence="3">The sequence shown here is derived from an EMBL/GenBank/DDBJ whole genome shotgun (WGS) entry which is preliminary data.</text>
</comment>
<dbReference type="OrthoDB" id="9811016at2"/>
<organism evidence="3 4">
    <name type="scientific">Chloroflexus islandicus</name>
    <dbReference type="NCBI Taxonomy" id="1707952"/>
    <lineage>
        <taxon>Bacteria</taxon>
        <taxon>Bacillati</taxon>
        <taxon>Chloroflexota</taxon>
        <taxon>Chloroflexia</taxon>
        <taxon>Chloroflexales</taxon>
        <taxon>Chloroflexineae</taxon>
        <taxon>Chloroflexaceae</taxon>
        <taxon>Chloroflexus</taxon>
    </lineage>
</organism>
<dbReference type="Proteomes" id="UP000078287">
    <property type="component" value="Unassembled WGS sequence"/>
</dbReference>
<dbReference type="PANTHER" id="PTHR33969">
    <property type="entry name" value="SEGREGATION AND CONDENSATION PROTEIN A"/>
    <property type="match status" value="1"/>
</dbReference>
<dbReference type="InterPro" id="IPR003768">
    <property type="entry name" value="ScpA"/>
</dbReference>
<keyword evidence="1" id="KW-0159">Chromosome partition</keyword>
<dbReference type="STRING" id="1707952.A6A03_15890"/>
<dbReference type="InterPro" id="IPR023093">
    <property type="entry name" value="ScpA-like_C"/>
</dbReference>
<dbReference type="PANTHER" id="PTHR33969:SF2">
    <property type="entry name" value="SEGREGATION AND CONDENSATION PROTEIN A"/>
    <property type="match status" value="1"/>
</dbReference>
<evidence type="ECO:0000256" key="2">
    <source>
        <dbReference type="ARBA" id="ARBA00044777"/>
    </source>
</evidence>
<sequence length="248" mass="27588">MPYEVTLPAFTGPLDLLLRLIERAELDITTIALAQVADQYLAHVRALEAVEPDELAEFVSLAARLVLIKSRALLPRSPSAPAAPVDEDAEQLAAQLELYRRFKQAAELLRVWHESGRSTFARVAPPPLTIAPPPASYRIADLLQALARRAQLQLPLEPEERIVLAPRLTVAEVAARIRARLERAAWFDFSDLLTAQPAPEEVIVSFWAMLELLKRRAIVVEQESLFGPILIGRGESPIETSEADEREL</sequence>
<dbReference type="EMBL" id="LWQS01000062">
    <property type="protein sequence ID" value="OAN44860.1"/>
    <property type="molecule type" value="Genomic_DNA"/>
</dbReference>
<dbReference type="Gene3D" id="6.10.250.2410">
    <property type="match status" value="1"/>
</dbReference>
<evidence type="ECO:0000313" key="3">
    <source>
        <dbReference type="EMBL" id="OAN44860.1"/>
    </source>
</evidence>
<protein>
    <recommendedName>
        <fullName evidence="2">Segregation and condensation protein A</fullName>
    </recommendedName>
</protein>
<dbReference type="RefSeq" id="WP_066788739.1">
    <property type="nucleotide sequence ID" value="NZ_LWQS01000062.1"/>
</dbReference>
<keyword evidence="4" id="KW-1185">Reference proteome</keyword>
<accession>A0A178M7X2</accession>
<dbReference type="GO" id="GO:0007059">
    <property type="term" value="P:chromosome segregation"/>
    <property type="evidence" value="ECO:0007669"/>
    <property type="project" value="UniProtKB-KW"/>
</dbReference>
<evidence type="ECO:0000313" key="4">
    <source>
        <dbReference type="Proteomes" id="UP000078287"/>
    </source>
</evidence>
<gene>
    <name evidence="3" type="ORF">A6A03_15890</name>
</gene>
<dbReference type="AlphaFoldDB" id="A0A178M7X2"/>
<dbReference type="Gene3D" id="1.10.10.580">
    <property type="entry name" value="Structural maintenance of chromosome 1. Chain E"/>
    <property type="match status" value="1"/>
</dbReference>